<accession>A0ABT0J0X1</accession>
<dbReference type="EMBL" id="JALQCY010000002">
    <property type="protein sequence ID" value="MCK9793125.1"/>
    <property type="molecule type" value="Genomic_DNA"/>
</dbReference>
<proteinExistence type="predicted"/>
<evidence type="ECO:0000313" key="1">
    <source>
        <dbReference type="EMBL" id="MCK9793125.1"/>
    </source>
</evidence>
<name>A0ABT0J0X1_9MICO</name>
<dbReference type="RefSeq" id="WP_416342991.1">
    <property type="nucleotide sequence ID" value="NZ_JALQCY010000002.1"/>
</dbReference>
<reference evidence="1 2" key="1">
    <citation type="submission" date="2022-02" db="EMBL/GenBank/DDBJ databases">
        <title>The car tank lid bacteriome: a reservoir of bacteria with potential in bioremediation of fuel.</title>
        <authorList>
            <person name="Vidal-Verdu A."/>
            <person name="Gomez-Martinez D."/>
            <person name="Latorre-Perez A."/>
            <person name="Pereto J."/>
            <person name="Porcar M."/>
        </authorList>
    </citation>
    <scope>NUCLEOTIDE SEQUENCE [LARGE SCALE GENOMIC DNA]</scope>
    <source>
        <strain evidence="1 2">4D.3</strain>
    </source>
</reference>
<gene>
    <name evidence="1" type="ORF">M1843_05110</name>
</gene>
<evidence type="ECO:0000313" key="2">
    <source>
        <dbReference type="Proteomes" id="UP001651050"/>
    </source>
</evidence>
<protein>
    <recommendedName>
        <fullName evidence="3">TetR family transcriptional regulator</fullName>
    </recommendedName>
</protein>
<evidence type="ECO:0008006" key="3">
    <source>
        <dbReference type="Google" id="ProtNLM"/>
    </source>
</evidence>
<organism evidence="1 2">
    <name type="scientific">Isoptericola peretonis</name>
    <dbReference type="NCBI Taxonomy" id="2918523"/>
    <lineage>
        <taxon>Bacteria</taxon>
        <taxon>Bacillati</taxon>
        <taxon>Actinomycetota</taxon>
        <taxon>Actinomycetes</taxon>
        <taxon>Micrococcales</taxon>
        <taxon>Promicromonosporaceae</taxon>
        <taxon>Isoptericola</taxon>
    </lineage>
</organism>
<keyword evidence="2" id="KW-1185">Reference proteome</keyword>
<comment type="caution">
    <text evidence="1">The sequence shown here is derived from an EMBL/GenBank/DDBJ whole genome shotgun (WGS) entry which is preliminary data.</text>
</comment>
<sequence length="78" mass="8476">MRDPALQPIMRRSRPRLLAAARAVLQASGFEQACADPRDVDLVAHLVDAALLTAAASGADRVLDRAADTVARLLDRWR</sequence>
<dbReference type="Proteomes" id="UP001651050">
    <property type="component" value="Unassembled WGS sequence"/>
</dbReference>